<dbReference type="InterPro" id="IPR049174">
    <property type="entry name" value="Beta-AFase-like"/>
</dbReference>
<gene>
    <name evidence="2" type="ORF">QJS35_09470</name>
</gene>
<dbReference type="InterPro" id="IPR049046">
    <property type="entry name" value="Beta-AFase-like_GH127_middle"/>
</dbReference>
<accession>A0ABV1KRB1</accession>
<reference evidence="2 3" key="1">
    <citation type="journal article" date="2023" name="Genome Announc.">
        <title>Pan-Genome Analyses of the Genus Cohnella and Proposal of the Novel Species Cohnella silvisoli sp. nov., Isolated from Forest Soil.</title>
        <authorList>
            <person name="Wang C."/>
            <person name="Mao L."/>
            <person name="Bao G."/>
            <person name="Zhu H."/>
        </authorList>
    </citation>
    <scope>NUCLEOTIDE SEQUENCE [LARGE SCALE GENOMIC DNA]</scope>
    <source>
        <strain evidence="2 3">NL03-T5-1</strain>
    </source>
</reference>
<evidence type="ECO:0000259" key="1">
    <source>
        <dbReference type="Pfam" id="PF20736"/>
    </source>
</evidence>
<dbReference type="Proteomes" id="UP001493487">
    <property type="component" value="Unassembled WGS sequence"/>
</dbReference>
<keyword evidence="3" id="KW-1185">Reference proteome</keyword>
<protein>
    <submittedName>
        <fullName evidence="2">Glycoside hydrolase family 127 protein</fullName>
    </submittedName>
</protein>
<keyword evidence="2" id="KW-0378">Hydrolase</keyword>
<feature type="domain" description="Non-reducing end beta-L-arabinofuranosidase-like GH127 middle" evidence="1">
    <location>
        <begin position="379"/>
        <end position="468"/>
    </location>
</feature>
<dbReference type="EMBL" id="JASKHM010000004">
    <property type="protein sequence ID" value="MEQ4482623.1"/>
    <property type="molecule type" value="Genomic_DNA"/>
</dbReference>
<dbReference type="GO" id="GO:0016787">
    <property type="term" value="F:hydrolase activity"/>
    <property type="evidence" value="ECO:0007669"/>
    <property type="project" value="UniProtKB-KW"/>
</dbReference>
<organism evidence="2 3">
    <name type="scientific">Cohnella silvisoli</name>
    <dbReference type="NCBI Taxonomy" id="2873699"/>
    <lineage>
        <taxon>Bacteria</taxon>
        <taxon>Bacillati</taxon>
        <taxon>Bacillota</taxon>
        <taxon>Bacilli</taxon>
        <taxon>Bacillales</taxon>
        <taxon>Paenibacillaceae</taxon>
        <taxon>Cohnella</taxon>
    </lineage>
</organism>
<evidence type="ECO:0000313" key="3">
    <source>
        <dbReference type="Proteomes" id="UP001493487"/>
    </source>
</evidence>
<evidence type="ECO:0000313" key="2">
    <source>
        <dbReference type="EMBL" id="MEQ4482623.1"/>
    </source>
</evidence>
<dbReference type="Pfam" id="PF20736">
    <property type="entry name" value="Glyco_hydro127M"/>
    <property type="match status" value="1"/>
</dbReference>
<name>A0ABV1KRB1_9BACL</name>
<proteinExistence type="predicted"/>
<dbReference type="PANTHER" id="PTHR43465">
    <property type="entry name" value="DUF1680 DOMAIN PROTEIN (AFU_ORTHOLOGUE AFUA_1G08910)"/>
    <property type="match status" value="1"/>
</dbReference>
<dbReference type="RefSeq" id="WP_232184627.1">
    <property type="nucleotide sequence ID" value="NZ_JAIOAP010000003.1"/>
</dbReference>
<dbReference type="SUPFAM" id="SSF48208">
    <property type="entry name" value="Six-hairpin glycosidases"/>
    <property type="match status" value="1"/>
</dbReference>
<comment type="caution">
    <text evidence="2">The sequence shown here is derived from an EMBL/GenBank/DDBJ whole genome shotgun (WGS) entry which is preliminary data.</text>
</comment>
<sequence length="557" mass="62619">MDPIPYADQKVGGDLYRRAMLNYDRLETEEYRFPTIYREGGYSWPGDWEGRTILALTMLAQATNREPVYLEEIMARLPERLNAQGYFGMIHAQGTVDEQQLSGHSWFLRAMAEYHLWKGDDLSLRIIEDITRHLLLPARGLYEKYPVEPEDRKPSGEAIGSLFERKVGDWLLSTDVGCAFIMLDGATHAYQLLKWPELGALLDEMIGKFRTIDLTGLSFQTHATLSALRGILRHYETTGDDGLLDLARDVFALYNREGITENYANYNWFGRPEWTEPCAVVDSFIVAVELWKHTGEASYLEIAHGILYNGLGYGQRPNGGFGCDCCSGAHDDLLHPKEGLFEAYWCCTMRGGDGLSRAIEYGYFADAERNTVTVPFLRESEAEIRLASGRLTLKQTTAYPIEGSIRLEVADSDIEKTVMVRIFVPSWVARTDLVFRVDGSEIAATIADGFVEWTGTPCVGLTLELRFPIGLRLGNQLNIHSLADRSSLFHGALMLGTEDAGAGLQLDSLDPLNLEHVAGASYVARDRNVSLRPIRDMLELSMEQAVADRRQVLFRME</sequence>
<dbReference type="InterPro" id="IPR008928">
    <property type="entry name" value="6-hairpin_glycosidase_sf"/>
</dbReference>
<dbReference type="PANTHER" id="PTHR43465:SF2">
    <property type="entry name" value="DUF1680 DOMAIN PROTEIN (AFU_ORTHOLOGUE AFUA_1G08910)"/>
    <property type="match status" value="1"/>
</dbReference>